<dbReference type="Pfam" id="PF13481">
    <property type="entry name" value="AAA_25"/>
    <property type="match status" value="1"/>
</dbReference>
<dbReference type="Gene3D" id="3.40.50.300">
    <property type="entry name" value="P-loop containing nucleotide triphosphate hydrolases"/>
    <property type="match status" value="1"/>
</dbReference>
<comment type="caution">
    <text evidence="1">The sequence shown here is derived from an EMBL/GenBank/DDBJ whole genome shotgun (WGS) entry which is preliminary data.</text>
</comment>
<name>A0ABP8ANZ6_9ACTN</name>
<dbReference type="InterPro" id="IPR027417">
    <property type="entry name" value="P-loop_NTPase"/>
</dbReference>
<accession>A0ABP8ANZ6</accession>
<gene>
    <name evidence="1" type="ORF">GCM10022252_20170</name>
</gene>
<evidence type="ECO:0008006" key="3">
    <source>
        <dbReference type="Google" id="ProtNLM"/>
    </source>
</evidence>
<evidence type="ECO:0000313" key="1">
    <source>
        <dbReference type="EMBL" id="GAA4187136.1"/>
    </source>
</evidence>
<dbReference type="SUPFAM" id="SSF52540">
    <property type="entry name" value="P-loop containing nucleoside triphosphate hydrolases"/>
    <property type="match status" value="1"/>
</dbReference>
<dbReference type="Proteomes" id="UP001501251">
    <property type="component" value="Unassembled WGS sequence"/>
</dbReference>
<reference evidence="2" key="1">
    <citation type="journal article" date="2019" name="Int. J. Syst. Evol. Microbiol.">
        <title>The Global Catalogue of Microorganisms (GCM) 10K type strain sequencing project: providing services to taxonomists for standard genome sequencing and annotation.</title>
        <authorList>
            <consortium name="The Broad Institute Genomics Platform"/>
            <consortium name="The Broad Institute Genome Sequencing Center for Infectious Disease"/>
            <person name="Wu L."/>
            <person name="Ma J."/>
        </authorList>
    </citation>
    <scope>NUCLEOTIDE SEQUENCE [LARGE SCALE GENOMIC DNA]</scope>
    <source>
        <strain evidence="2">JCM 17388</strain>
    </source>
</reference>
<proteinExistence type="predicted"/>
<keyword evidence="2" id="KW-1185">Reference proteome</keyword>
<sequence length="316" mass="34212">MGAPLAGALGVPRTAGDDHLMLLLSHAKRKAKDAGTPIPTVWKSLAEATAHVRRSQVVMVAAAPGVGKSAFTLNLAIRSGCRGIYMSADSDEVTQAIRAAAILTGDRVAEIEAAYKADRGQRYDKALAEFTRIWFDFDAAPSLTQIEEEVYAYAYMYGRWPELLVLDNLANVFDESGAEGFVGLEQTMSFLVDLARQTEAAVVVLHHVVGDAESGDQPLKLKDIRGKISKLQTLVLGLAYTDTFTAFGRALGVYVLKNRSGRASAAGDLMVELNADLDRMSITDMEDRPGGGVPADVWETEAEVEGIFEREFHEAM</sequence>
<organism evidence="1 2">
    <name type="scientific">Streptosporangium oxazolinicum</name>
    <dbReference type="NCBI Taxonomy" id="909287"/>
    <lineage>
        <taxon>Bacteria</taxon>
        <taxon>Bacillati</taxon>
        <taxon>Actinomycetota</taxon>
        <taxon>Actinomycetes</taxon>
        <taxon>Streptosporangiales</taxon>
        <taxon>Streptosporangiaceae</taxon>
        <taxon>Streptosporangium</taxon>
    </lineage>
</organism>
<evidence type="ECO:0000313" key="2">
    <source>
        <dbReference type="Proteomes" id="UP001501251"/>
    </source>
</evidence>
<protein>
    <recommendedName>
        <fullName evidence="3">SF4 helicase domain-containing protein</fullName>
    </recommendedName>
</protein>
<dbReference type="EMBL" id="BAABAQ010000003">
    <property type="protein sequence ID" value="GAA4187136.1"/>
    <property type="molecule type" value="Genomic_DNA"/>
</dbReference>